<dbReference type="Proteomes" id="UP000053477">
    <property type="component" value="Unassembled WGS sequence"/>
</dbReference>
<proteinExistence type="predicted"/>
<dbReference type="EMBL" id="KQ085894">
    <property type="protein sequence ID" value="KLO18510.1"/>
    <property type="molecule type" value="Genomic_DNA"/>
</dbReference>
<dbReference type="AlphaFoldDB" id="A0A0H2S2H1"/>
<protein>
    <submittedName>
        <fullName evidence="1">Uncharacterized protein</fullName>
    </submittedName>
</protein>
<keyword evidence="2" id="KW-1185">Reference proteome</keyword>
<dbReference type="InParanoid" id="A0A0H2S2H1"/>
<gene>
    <name evidence="1" type="ORF">SCHPADRAFT_886213</name>
</gene>
<name>A0A0H2S2H1_9AGAM</name>
<reference evidence="1 2" key="1">
    <citation type="submission" date="2015-04" db="EMBL/GenBank/DDBJ databases">
        <title>Complete genome sequence of Schizopora paradoxa KUC8140, a cosmopolitan wood degrader in East Asia.</title>
        <authorList>
            <consortium name="DOE Joint Genome Institute"/>
            <person name="Min B."/>
            <person name="Park H."/>
            <person name="Jang Y."/>
            <person name="Kim J.-J."/>
            <person name="Kim K.H."/>
            <person name="Pangilinan J."/>
            <person name="Lipzen A."/>
            <person name="Riley R."/>
            <person name="Grigoriev I.V."/>
            <person name="Spatafora J.W."/>
            <person name="Choi I.-G."/>
        </authorList>
    </citation>
    <scope>NUCLEOTIDE SEQUENCE [LARGE SCALE GENOMIC DNA]</scope>
    <source>
        <strain evidence="1 2">KUC8140</strain>
    </source>
</reference>
<evidence type="ECO:0000313" key="1">
    <source>
        <dbReference type="EMBL" id="KLO18510.1"/>
    </source>
</evidence>
<accession>A0A0H2S2H1</accession>
<organism evidence="1 2">
    <name type="scientific">Schizopora paradoxa</name>
    <dbReference type="NCBI Taxonomy" id="27342"/>
    <lineage>
        <taxon>Eukaryota</taxon>
        <taxon>Fungi</taxon>
        <taxon>Dikarya</taxon>
        <taxon>Basidiomycota</taxon>
        <taxon>Agaricomycotina</taxon>
        <taxon>Agaricomycetes</taxon>
        <taxon>Hymenochaetales</taxon>
        <taxon>Schizoporaceae</taxon>
        <taxon>Schizopora</taxon>
    </lineage>
</organism>
<sequence length="297" mass="32158">MTTQPTVAGATLPDTVQAVIESVRARPTFLGRQNVFQDCAFKAGSVPEGDVLVANADIDNDDAAPLEFYVVAKVQESDHFLHPDGTSILDRPDQKPPKSRHRLTLVKPTHDAALAAVDDFKAAADNLGALPSKMRKSGPTCHLPYGRDGNTSIVVQHKFMIEKTEEDPATVTDDDDDDDSEGYDTLFTVKGWPGSEGFHALAKPFENTHSIAPLPAFDEKGDLIMPQHYRTRLPGATVTAKLVFTSFYIGGLRRVISAQLQELHVLIPSARRPSAAAKRSAAILEGLAKRHKGTSGN</sequence>
<evidence type="ECO:0000313" key="2">
    <source>
        <dbReference type="Proteomes" id="UP000053477"/>
    </source>
</evidence>